<keyword evidence="4" id="KW-1185">Reference proteome</keyword>
<protein>
    <recommendedName>
        <fullName evidence="2">NusG-like N-terminal domain-containing protein</fullName>
    </recommendedName>
</protein>
<dbReference type="SUPFAM" id="SSF82679">
    <property type="entry name" value="N-utilization substance G protein NusG, N-terminal domain"/>
    <property type="match status" value="1"/>
</dbReference>
<evidence type="ECO:0000256" key="1">
    <source>
        <dbReference type="ARBA" id="ARBA00023163"/>
    </source>
</evidence>
<organism evidence="3 4">
    <name type="scientific">Litoribaculum gwangyangense</name>
    <dbReference type="NCBI Taxonomy" id="1130722"/>
    <lineage>
        <taxon>Bacteria</taxon>
        <taxon>Pseudomonadati</taxon>
        <taxon>Bacteroidota</taxon>
        <taxon>Flavobacteriia</taxon>
        <taxon>Flavobacteriales</taxon>
        <taxon>Flavobacteriaceae</taxon>
        <taxon>Litoribaculum</taxon>
    </lineage>
</organism>
<reference evidence="4" key="1">
    <citation type="journal article" date="2019" name="Int. J. Syst. Evol. Microbiol.">
        <title>The Global Catalogue of Microorganisms (GCM) 10K type strain sequencing project: providing services to taxonomists for standard genome sequencing and annotation.</title>
        <authorList>
            <consortium name="The Broad Institute Genomics Platform"/>
            <consortium name="The Broad Institute Genome Sequencing Center for Infectious Disease"/>
            <person name="Wu L."/>
            <person name="Ma J."/>
        </authorList>
    </citation>
    <scope>NUCLEOTIDE SEQUENCE [LARGE SCALE GENOMIC DNA]</scope>
    <source>
        <strain evidence="4">JCM 18325</strain>
    </source>
</reference>
<dbReference type="Gene3D" id="3.30.70.940">
    <property type="entry name" value="NusG, N-terminal domain"/>
    <property type="match status" value="1"/>
</dbReference>
<dbReference type="SMART" id="SM00738">
    <property type="entry name" value="NGN"/>
    <property type="match status" value="1"/>
</dbReference>
<proteinExistence type="predicted"/>
<dbReference type="CDD" id="cd09895">
    <property type="entry name" value="NGN_SP_UpxY"/>
    <property type="match status" value="1"/>
</dbReference>
<comment type="caution">
    <text evidence="3">The sequence shown here is derived from an EMBL/GenBank/DDBJ whole genome shotgun (WGS) entry which is preliminary data.</text>
</comment>
<dbReference type="InterPro" id="IPR006645">
    <property type="entry name" value="NGN-like_dom"/>
</dbReference>
<keyword evidence="1" id="KW-0804">Transcription</keyword>
<accession>A0ABP9CXY8</accession>
<evidence type="ECO:0000259" key="2">
    <source>
        <dbReference type="SMART" id="SM00738"/>
    </source>
</evidence>
<evidence type="ECO:0000313" key="4">
    <source>
        <dbReference type="Proteomes" id="UP001501433"/>
    </source>
</evidence>
<dbReference type="EMBL" id="BAABJW010000004">
    <property type="protein sequence ID" value="GAA4816918.1"/>
    <property type="molecule type" value="Genomic_DNA"/>
</dbReference>
<evidence type="ECO:0000313" key="3">
    <source>
        <dbReference type="EMBL" id="GAA4816918.1"/>
    </source>
</evidence>
<dbReference type="Pfam" id="PF02357">
    <property type="entry name" value="NusG"/>
    <property type="match status" value="1"/>
</dbReference>
<dbReference type="Proteomes" id="UP001501433">
    <property type="component" value="Unassembled WGS sequence"/>
</dbReference>
<dbReference type="InterPro" id="IPR036735">
    <property type="entry name" value="NGN_dom_sf"/>
</dbReference>
<name>A0ABP9CXY8_9FLAO</name>
<feature type="domain" description="NusG-like N-terminal" evidence="2">
    <location>
        <begin position="7"/>
        <end position="104"/>
    </location>
</feature>
<gene>
    <name evidence="3" type="ORF">GCM10023330_26930</name>
</gene>
<sequence>MNKKLEIMSWFVLSVKRNKEKKVADILNKMNIQVFNPLIKEVKYWSDRHKVVETPLFKSYVFVNICEKYRGIVFGISGVNGYLFLDGKPAMVGDDEINIIKNWIKEDTYDLVMLSKLISRNEIGIQEWLMKNNSGVKWIGKSNVSVLLDEMNTIVKQKLREVV</sequence>